<evidence type="ECO:0000256" key="3">
    <source>
        <dbReference type="ARBA" id="ARBA00022806"/>
    </source>
</evidence>
<dbReference type="GO" id="GO:0005524">
    <property type="term" value="F:ATP binding"/>
    <property type="evidence" value="ECO:0007669"/>
    <property type="project" value="UniProtKB-KW"/>
</dbReference>
<evidence type="ECO:0000256" key="4">
    <source>
        <dbReference type="ARBA" id="ARBA00022840"/>
    </source>
</evidence>
<feature type="domain" description="Helicase C-terminal" evidence="6">
    <location>
        <begin position="208"/>
        <end position="278"/>
    </location>
</feature>
<reference evidence="7 8" key="1">
    <citation type="submission" date="2017-06" db="EMBL/GenBank/DDBJ databases">
        <title>Comparative genomic analysis of Ambrosia Fusariam Clade fungi.</title>
        <authorList>
            <person name="Stajich J.E."/>
            <person name="Carrillo J."/>
            <person name="Kijimoto T."/>
            <person name="Eskalen A."/>
            <person name="O'Donnell K."/>
            <person name="Kasson M."/>
        </authorList>
    </citation>
    <scope>NUCLEOTIDE SEQUENCE [LARGE SCALE GENOMIC DNA]</scope>
    <source>
        <strain evidence="7 8">NRRL62584</strain>
    </source>
</reference>
<organism evidence="7 8">
    <name type="scientific">Fusarium duplospermum</name>
    <dbReference type="NCBI Taxonomy" id="1325734"/>
    <lineage>
        <taxon>Eukaryota</taxon>
        <taxon>Fungi</taxon>
        <taxon>Dikarya</taxon>
        <taxon>Ascomycota</taxon>
        <taxon>Pezizomycotina</taxon>
        <taxon>Sordariomycetes</taxon>
        <taxon>Hypocreomycetidae</taxon>
        <taxon>Hypocreales</taxon>
        <taxon>Nectriaceae</taxon>
        <taxon>Fusarium</taxon>
        <taxon>Fusarium solani species complex</taxon>
    </lineage>
</organism>
<evidence type="ECO:0000313" key="7">
    <source>
        <dbReference type="EMBL" id="RSL69139.1"/>
    </source>
</evidence>
<keyword evidence="1" id="KW-0547">Nucleotide-binding</keyword>
<dbReference type="OrthoDB" id="5104517at2759"/>
<dbReference type="EMBL" id="NKCI01000014">
    <property type="protein sequence ID" value="RSL69139.1"/>
    <property type="molecule type" value="Genomic_DNA"/>
</dbReference>
<evidence type="ECO:0000256" key="5">
    <source>
        <dbReference type="SAM" id="MobiDB-lite"/>
    </source>
</evidence>
<dbReference type="STRING" id="1325734.A0A428QV08"/>
<sequence>MEPAQAQQNQPVPADSLRRNQVTAREVMRLENGRVNPFAISKPHSQSYLEGLARLPGCQGEARQKFLDTYHAGQVIIVVSKFTLFDEVISATSLARRVAQELDVDLDDEVGYAVRFDNTSNDRTRLKFRMDDLLPPGLHSDGELSRYACVMVDESLERTKSIDLLLALLKQYFPGSNVFHAQGQACPVQIQYLRESMPEYRKAMIETVAHVAQTKPEGSILVFMTSVQKIEETCGLIRKKVPGLQVSPLYSSLSRAQMEGVMDTNTGRKCIVSTNVAEAT</sequence>
<protein>
    <recommendedName>
        <fullName evidence="6">Helicase C-terminal domain-containing protein</fullName>
    </recommendedName>
</protein>
<keyword evidence="8" id="KW-1185">Reference proteome</keyword>
<dbReference type="InterPro" id="IPR001650">
    <property type="entry name" value="Helicase_C-like"/>
</dbReference>
<feature type="region of interest" description="Disordered" evidence="5">
    <location>
        <begin position="1"/>
        <end position="20"/>
    </location>
</feature>
<dbReference type="InterPro" id="IPR027417">
    <property type="entry name" value="P-loop_NTPase"/>
</dbReference>
<dbReference type="GO" id="GO:0016787">
    <property type="term" value="F:hydrolase activity"/>
    <property type="evidence" value="ECO:0007669"/>
    <property type="project" value="UniProtKB-KW"/>
</dbReference>
<dbReference type="SUPFAM" id="SSF52540">
    <property type="entry name" value="P-loop containing nucleoside triphosphate hydrolases"/>
    <property type="match status" value="1"/>
</dbReference>
<dbReference type="PANTHER" id="PTHR18934:SF99">
    <property type="entry name" value="ATP-DEPENDENT RNA HELICASE DHX37-RELATED"/>
    <property type="match status" value="1"/>
</dbReference>
<gene>
    <name evidence="7" type="ORF">CEP54_002469</name>
</gene>
<accession>A0A428QV08</accession>
<dbReference type="PANTHER" id="PTHR18934">
    <property type="entry name" value="ATP-DEPENDENT RNA HELICASE"/>
    <property type="match status" value="1"/>
</dbReference>
<evidence type="ECO:0000313" key="8">
    <source>
        <dbReference type="Proteomes" id="UP000288168"/>
    </source>
</evidence>
<dbReference type="Gene3D" id="3.40.50.300">
    <property type="entry name" value="P-loop containing nucleotide triphosphate hydrolases"/>
    <property type="match status" value="2"/>
</dbReference>
<evidence type="ECO:0000256" key="1">
    <source>
        <dbReference type="ARBA" id="ARBA00022741"/>
    </source>
</evidence>
<evidence type="ECO:0000259" key="6">
    <source>
        <dbReference type="Pfam" id="PF00271"/>
    </source>
</evidence>
<keyword evidence="3" id="KW-0347">Helicase</keyword>
<dbReference type="Pfam" id="PF00271">
    <property type="entry name" value="Helicase_C"/>
    <property type="match status" value="1"/>
</dbReference>
<dbReference type="GO" id="GO:0003723">
    <property type="term" value="F:RNA binding"/>
    <property type="evidence" value="ECO:0007669"/>
    <property type="project" value="TreeGrafter"/>
</dbReference>
<dbReference type="Proteomes" id="UP000288168">
    <property type="component" value="Unassembled WGS sequence"/>
</dbReference>
<name>A0A428QV08_9HYPO</name>
<dbReference type="GO" id="GO:0004386">
    <property type="term" value="F:helicase activity"/>
    <property type="evidence" value="ECO:0007669"/>
    <property type="project" value="UniProtKB-KW"/>
</dbReference>
<keyword evidence="2" id="KW-0378">Hydrolase</keyword>
<evidence type="ECO:0000256" key="2">
    <source>
        <dbReference type="ARBA" id="ARBA00022801"/>
    </source>
</evidence>
<dbReference type="AlphaFoldDB" id="A0A428QV08"/>
<keyword evidence="4" id="KW-0067">ATP-binding</keyword>
<proteinExistence type="predicted"/>
<feature type="compositionally biased region" description="Low complexity" evidence="5">
    <location>
        <begin position="1"/>
        <end position="14"/>
    </location>
</feature>
<comment type="caution">
    <text evidence="7">The sequence shown here is derived from an EMBL/GenBank/DDBJ whole genome shotgun (WGS) entry which is preliminary data.</text>
</comment>